<dbReference type="Proteomes" id="UP000265566">
    <property type="component" value="Chromosome 4"/>
</dbReference>
<dbReference type="KEGG" id="mtr:25480460"/>
<keyword evidence="7 12" id="KW-0560">Oxidoreductase</keyword>
<keyword evidence="17" id="KW-1185">Reference proteome</keyword>
<dbReference type="EnsemblPlants" id="KEH16562">
    <property type="protein sequence ID" value="KEH16562"/>
    <property type="gene ID" value="MTR_0147s0030"/>
</dbReference>
<keyword evidence="3 11" id="KW-0349">Heme</keyword>
<dbReference type="InterPro" id="IPR002401">
    <property type="entry name" value="Cyt_P450_E_grp-I"/>
</dbReference>
<dbReference type="InterPro" id="IPR050665">
    <property type="entry name" value="Cytochrome_P450_Monooxygen"/>
</dbReference>
<evidence type="ECO:0000313" key="17">
    <source>
        <dbReference type="Proteomes" id="UP000002051"/>
    </source>
</evidence>
<comment type="similarity">
    <text evidence="2 12">Belongs to the cytochrome P450 family.</text>
</comment>
<dbReference type="InterPro" id="IPR017972">
    <property type="entry name" value="Cyt_P450_CS"/>
</dbReference>
<sequence>MEEVNLCMRMSIVIEVLVMALGAVLVSLIHFLNVLILRPRSLRAKLHRQGIDGPSPHFYFGNIKEMKTLLLQQQSQVKQKKQEEHGFVSISHSWTTTLLPHIHKWTNQYGPTYLFSTGSIQWLMVTDMEMVKEIILNTSLNLGKPSHLSIDMGPLLGQGIISSSGPIWAHQRKIIAPELYLDKVKAMVDQIVDSTDIMLRSWESRIESDGVVSEIKIDEDLRSLSADIIARVCFGSNYVKGKEIFTKLRDLLKLLSKIYVGIPGFRYLPNKSNRQIWRLEEEINSNISKLVKQRQEEGREQDLLQMILEGAKNCEGSDGLLSNSVTRDRFIIDNCKTIFFAGHDTTSITASWCLMLLATYQDWQDRVRAEVLEVCGNDNLDANILRSMKTLTMVIQETLRLYPPAVFLTRTAFQDINIKGIKVPKGMNIQIPIPILQHDIDIWGADAHEFNPERFANGVLRACKIPQAYMPFGIGSRVCPGQHLSMIELKVFLSLILSKFHVSLSSSYCHSPAIRLLTEPGHGVVLKMTRV</sequence>
<dbReference type="GO" id="GO:0020037">
    <property type="term" value="F:heme binding"/>
    <property type="evidence" value="ECO:0007669"/>
    <property type="project" value="InterPro"/>
</dbReference>
<evidence type="ECO:0000256" key="2">
    <source>
        <dbReference type="ARBA" id="ARBA00010617"/>
    </source>
</evidence>
<dbReference type="GO" id="GO:0005506">
    <property type="term" value="F:iron ion binding"/>
    <property type="evidence" value="ECO:0007669"/>
    <property type="project" value="InterPro"/>
</dbReference>
<dbReference type="GO" id="GO:0016020">
    <property type="term" value="C:membrane"/>
    <property type="evidence" value="ECO:0007669"/>
    <property type="project" value="UniProtKB-SubCell"/>
</dbReference>
<keyword evidence="10 13" id="KW-0472">Membrane</keyword>
<keyword evidence="8 11" id="KW-0408">Iron</keyword>
<comment type="subcellular location">
    <subcellularLocation>
        <location evidence="1">Membrane</location>
        <topology evidence="1">Single-pass membrane protein</topology>
    </subcellularLocation>
</comment>
<reference evidence="15" key="4">
    <citation type="journal article" date="2018" name="Nat. Plants">
        <title>Whole-genome landscape of Medicago truncatula symbiotic genes.</title>
        <authorList>
            <person name="Pecrix Y."/>
            <person name="Gamas P."/>
            <person name="Carrere S."/>
        </authorList>
    </citation>
    <scope>NUCLEOTIDE SEQUENCE</scope>
    <source>
        <tissue evidence="15">Leaves</tissue>
    </source>
</reference>
<dbReference type="PANTHER" id="PTHR24282:SF26">
    <property type="entry name" value="CYTOCHROME P450"/>
    <property type="match status" value="1"/>
</dbReference>
<dbReference type="PROSITE" id="PS00086">
    <property type="entry name" value="CYTOCHROME_P450"/>
    <property type="match status" value="1"/>
</dbReference>
<reference evidence="14 17" key="1">
    <citation type="journal article" date="2011" name="Nature">
        <title>The Medicago genome provides insight into the evolution of rhizobial symbioses.</title>
        <authorList>
            <person name="Young N.D."/>
            <person name="Debelle F."/>
            <person name="Oldroyd G.E."/>
            <person name="Geurts R."/>
            <person name="Cannon S.B."/>
            <person name="Udvardi M.K."/>
            <person name="Benedito V.A."/>
            <person name="Mayer K.F."/>
            <person name="Gouzy J."/>
            <person name="Schoof H."/>
            <person name="Van de Peer Y."/>
            <person name="Proost S."/>
            <person name="Cook D.R."/>
            <person name="Meyers B.C."/>
            <person name="Spannagl M."/>
            <person name="Cheung F."/>
            <person name="De Mita S."/>
            <person name="Krishnakumar V."/>
            <person name="Gundlach H."/>
            <person name="Zhou S."/>
            <person name="Mudge J."/>
            <person name="Bharti A.K."/>
            <person name="Murray J.D."/>
            <person name="Naoumkina M.A."/>
            <person name="Rosen B."/>
            <person name="Silverstein K.A."/>
            <person name="Tang H."/>
            <person name="Rombauts S."/>
            <person name="Zhao P.X."/>
            <person name="Zhou P."/>
            <person name="Barbe V."/>
            <person name="Bardou P."/>
            <person name="Bechner M."/>
            <person name="Bellec A."/>
            <person name="Berger A."/>
            <person name="Berges H."/>
            <person name="Bidwell S."/>
            <person name="Bisseling T."/>
            <person name="Choisne N."/>
            <person name="Couloux A."/>
            <person name="Denny R."/>
            <person name="Deshpande S."/>
            <person name="Dai X."/>
            <person name="Doyle J.J."/>
            <person name="Dudez A.M."/>
            <person name="Farmer A.D."/>
            <person name="Fouteau S."/>
            <person name="Franken C."/>
            <person name="Gibelin C."/>
            <person name="Gish J."/>
            <person name="Goldstein S."/>
            <person name="Gonzalez A.J."/>
            <person name="Green P.J."/>
            <person name="Hallab A."/>
            <person name="Hartog M."/>
            <person name="Hua A."/>
            <person name="Humphray S.J."/>
            <person name="Jeong D.H."/>
            <person name="Jing Y."/>
            <person name="Jocker A."/>
            <person name="Kenton S.M."/>
            <person name="Kim D.J."/>
            <person name="Klee K."/>
            <person name="Lai H."/>
            <person name="Lang C."/>
            <person name="Lin S."/>
            <person name="Macmil S.L."/>
            <person name="Magdelenat G."/>
            <person name="Matthews L."/>
            <person name="McCorrison J."/>
            <person name="Monaghan E.L."/>
            <person name="Mun J.H."/>
            <person name="Najar F.Z."/>
            <person name="Nicholson C."/>
            <person name="Noirot C."/>
            <person name="O'Bleness M."/>
            <person name="Paule C.R."/>
            <person name="Poulain J."/>
            <person name="Prion F."/>
            <person name="Qin B."/>
            <person name="Qu C."/>
            <person name="Retzel E.F."/>
            <person name="Riddle C."/>
            <person name="Sallet E."/>
            <person name="Samain S."/>
            <person name="Samson N."/>
            <person name="Sanders I."/>
            <person name="Saurat O."/>
            <person name="Scarpelli C."/>
            <person name="Schiex T."/>
            <person name="Segurens B."/>
            <person name="Severin A.J."/>
            <person name="Sherrier D.J."/>
            <person name="Shi R."/>
            <person name="Sims S."/>
            <person name="Singer S.R."/>
            <person name="Sinharoy S."/>
            <person name="Sterck L."/>
            <person name="Viollet A."/>
            <person name="Wang B.B."/>
            <person name="Wang K."/>
            <person name="Wang M."/>
            <person name="Wang X."/>
            <person name="Warfsmann J."/>
            <person name="Weissenbach J."/>
            <person name="White D.D."/>
            <person name="White J.D."/>
            <person name="Wiley G.B."/>
            <person name="Wincker P."/>
            <person name="Xing Y."/>
            <person name="Yang L."/>
            <person name="Yao Z."/>
            <person name="Ying F."/>
            <person name="Zhai J."/>
            <person name="Zhou L."/>
            <person name="Zuber A."/>
            <person name="Denarie J."/>
            <person name="Dixon R.A."/>
            <person name="May G.D."/>
            <person name="Schwartz D.C."/>
            <person name="Rogers J."/>
            <person name="Quetier F."/>
            <person name="Town C.D."/>
            <person name="Roe B.A."/>
        </authorList>
    </citation>
    <scope>NUCLEOTIDE SEQUENCE [LARGE SCALE GENOMIC DNA]</scope>
    <source>
        <strain evidence="14">A17</strain>
        <strain evidence="16 17">cv. Jemalong A17</strain>
    </source>
</reference>
<evidence type="ECO:0000256" key="8">
    <source>
        <dbReference type="ARBA" id="ARBA00023004"/>
    </source>
</evidence>
<dbReference type="HOGENOM" id="CLU_001570_5_0_1"/>
<evidence type="ECO:0000313" key="15">
    <source>
        <dbReference type="EMBL" id="RHN58646.1"/>
    </source>
</evidence>
<keyword evidence="4 13" id="KW-0812">Transmembrane</keyword>
<dbReference type="Proteomes" id="UP000002051">
    <property type="component" value="Unassembled WGS sequence"/>
</dbReference>
<evidence type="ECO:0000313" key="16">
    <source>
        <dbReference type="EnsemblPlants" id="KEH16562"/>
    </source>
</evidence>
<evidence type="ECO:0000256" key="4">
    <source>
        <dbReference type="ARBA" id="ARBA00022692"/>
    </source>
</evidence>
<dbReference type="eggNOG" id="KOG0157">
    <property type="taxonomic scope" value="Eukaryota"/>
</dbReference>
<reference evidence="16" key="3">
    <citation type="submission" date="2015-06" db="UniProtKB">
        <authorList>
            <consortium name="EnsemblPlants"/>
        </authorList>
    </citation>
    <scope>IDENTIFICATION</scope>
    <source>
        <strain evidence="16">cv. Jemalong A17</strain>
    </source>
</reference>
<dbReference type="GO" id="GO:0016705">
    <property type="term" value="F:oxidoreductase activity, acting on paired donors, with incorporation or reduction of molecular oxygen"/>
    <property type="evidence" value="ECO:0007669"/>
    <property type="project" value="InterPro"/>
</dbReference>
<evidence type="ECO:0000256" key="5">
    <source>
        <dbReference type="ARBA" id="ARBA00022723"/>
    </source>
</evidence>
<dbReference type="PaxDb" id="3880-AES86676"/>
<dbReference type="Gramene" id="rna20574">
    <property type="protein sequence ID" value="RHN58646.1"/>
    <property type="gene ID" value="gene20574"/>
</dbReference>
<dbReference type="STRING" id="3880.A0A072TGS5"/>
<proteinExistence type="inferred from homology"/>
<dbReference type="PANTHER" id="PTHR24282">
    <property type="entry name" value="CYTOCHROME P450 FAMILY MEMBER"/>
    <property type="match status" value="1"/>
</dbReference>
<protein>
    <submittedName>
        <fullName evidence="14">Cytochrome P450 family protein</fullName>
    </submittedName>
    <submittedName>
        <fullName evidence="15">Putative cytochrome P450</fullName>
    </submittedName>
</protein>
<evidence type="ECO:0000256" key="1">
    <source>
        <dbReference type="ARBA" id="ARBA00004167"/>
    </source>
</evidence>
<evidence type="ECO:0000256" key="7">
    <source>
        <dbReference type="ARBA" id="ARBA00023002"/>
    </source>
</evidence>
<gene>
    <name evidence="16" type="primary">25480460</name>
    <name evidence="14" type="ORF">MTR_0147s0030</name>
    <name evidence="15" type="ORF">MtrunA17_Chr4g0004601</name>
</gene>
<dbReference type="SUPFAM" id="SSF48264">
    <property type="entry name" value="Cytochrome P450"/>
    <property type="match status" value="1"/>
</dbReference>
<dbReference type="PRINTS" id="PR00385">
    <property type="entry name" value="P450"/>
</dbReference>
<keyword evidence="6 13" id="KW-1133">Transmembrane helix</keyword>
<feature type="transmembrane region" description="Helical" evidence="13">
    <location>
        <begin position="12"/>
        <end position="37"/>
    </location>
</feature>
<evidence type="ECO:0000256" key="3">
    <source>
        <dbReference type="ARBA" id="ARBA00022617"/>
    </source>
</evidence>
<dbReference type="Gene3D" id="1.10.630.10">
    <property type="entry name" value="Cytochrome P450"/>
    <property type="match status" value="1"/>
</dbReference>
<evidence type="ECO:0000256" key="13">
    <source>
        <dbReference type="SAM" id="Phobius"/>
    </source>
</evidence>
<organism evidence="14 17">
    <name type="scientific">Medicago truncatula</name>
    <name type="common">Barrel medic</name>
    <name type="synonym">Medicago tribuloides</name>
    <dbReference type="NCBI Taxonomy" id="3880"/>
    <lineage>
        <taxon>Eukaryota</taxon>
        <taxon>Viridiplantae</taxon>
        <taxon>Streptophyta</taxon>
        <taxon>Embryophyta</taxon>
        <taxon>Tracheophyta</taxon>
        <taxon>Spermatophyta</taxon>
        <taxon>Magnoliopsida</taxon>
        <taxon>eudicotyledons</taxon>
        <taxon>Gunneridae</taxon>
        <taxon>Pentapetalae</taxon>
        <taxon>rosids</taxon>
        <taxon>fabids</taxon>
        <taxon>Fabales</taxon>
        <taxon>Fabaceae</taxon>
        <taxon>Papilionoideae</taxon>
        <taxon>50 kb inversion clade</taxon>
        <taxon>NPAAA clade</taxon>
        <taxon>Hologalegina</taxon>
        <taxon>IRL clade</taxon>
        <taxon>Trifolieae</taxon>
        <taxon>Medicago</taxon>
    </lineage>
</organism>
<comment type="cofactor">
    <cofactor evidence="11">
        <name>heme</name>
        <dbReference type="ChEBI" id="CHEBI:30413"/>
    </cofactor>
</comment>
<dbReference type="EMBL" id="PSQE01000004">
    <property type="protein sequence ID" value="RHN58646.1"/>
    <property type="molecule type" value="Genomic_DNA"/>
</dbReference>
<reference evidence="14 17" key="2">
    <citation type="journal article" date="2014" name="BMC Genomics">
        <title>An improved genome release (version Mt4.0) for the model legume Medicago truncatula.</title>
        <authorList>
            <person name="Tang H."/>
            <person name="Krishnakumar V."/>
            <person name="Bidwell S."/>
            <person name="Rosen B."/>
            <person name="Chan A."/>
            <person name="Zhou S."/>
            <person name="Gentzbittel L."/>
            <person name="Childs K.L."/>
            <person name="Yandell M."/>
            <person name="Gundlach H."/>
            <person name="Mayer K.F."/>
            <person name="Schwartz D.C."/>
            <person name="Town C.D."/>
        </authorList>
    </citation>
    <scope>GENOME REANNOTATION</scope>
    <source>
        <strain evidence="14">A17</strain>
        <strain evidence="16 17">cv. Jemalong A17</strain>
    </source>
</reference>
<evidence type="ECO:0000256" key="12">
    <source>
        <dbReference type="RuleBase" id="RU000461"/>
    </source>
</evidence>
<dbReference type="AlphaFoldDB" id="A0A072TGS5"/>
<dbReference type="OrthoDB" id="1470350at2759"/>
<keyword evidence="9 12" id="KW-0503">Monooxygenase</keyword>
<evidence type="ECO:0000256" key="6">
    <source>
        <dbReference type="ARBA" id="ARBA00022989"/>
    </source>
</evidence>
<dbReference type="EMBL" id="KL402872">
    <property type="protein sequence ID" value="KEH16562.1"/>
    <property type="molecule type" value="Genomic_DNA"/>
</dbReference>
<dbReference type="InterPro" id="IPR001128">
    <property type="entry name" value="Cyt_P450"/>
</dbReference>
<evidence type="ECO:0000256" key="9">
    <source>
        <dbReference type="ARBA" id="ARBA00023033"/>
    </source>
</evidence>
<accession>A0A072TGS5</accession>
<keyword evidence="5 11" id="KW-0479">Metal-binding</keyword>
<evidence type="ECO:0000256" key="11">
    <source>
        <dbReference type="PIRSR" id="PIRSR602401-1"/>
    </source>
</evidence>
<evidence type="ECO:0000313" key="14">
    <source>
        <dbReference type="EMBL" id="KEH16562.1"/>
    </source>
</evidence>
<dbReference type="Pfam" id="PF00067">
    <property type="entry name" value="p450"/>
    <property type="match status" value="1"/>
</dbReference>
<evidence type="ECO:0000256" key="10">
    <source>
        <dbReference type="ARBA" id="ARBA00023136"/>
    </source>
</evidence>
<dbReference type="GO" id="GO:0004497">
    <property type="term" value="F:monooxygenase activity"/>
    <property type="evidence" value="ECO:0000318"/>
    <property type="project" value="GO_Central"/>
</dbReference>
<dbReference type="PRINTS" id="PR00463">
    <property type="entry name" value="EP450I"/>
</dbReference>
<dbReference type="InterPro" id="IPR036396">
    <property type="entry name" value="Cyt_P450_sf"/>
</dbReference>
<feature type="binding site" description="axial binding residue" evidence="11">
    <location>
        <position position="479"/>
    </location>
    <ligand>
        <name>heme</name>
        <dbReference type="ChEBI" id="CHEBI:30413"/>
    </ligand>
    <ligandPart>
        <name>Fe</name>
        <dbReference type="ChEBI" id="CHEBI:18248"/>
    </ligandPart>
</feature>
<name>A0A072TGS5_MEDTR</name>